<accession>A0A1Y1YIW2</accession>
<organism evidence="2 3">
    <name type="scientific">Clohesyomyces aquaticus</name>
    <dbReference type="NCBI Taxonomy" id="1231657"/>
    <lineage>
        <taxon>Eukaryota</taxon>
        <taxon>Fungi</taxon>
        <taxon>Dikarya</taxon>
        <taxon>Ascomycota</taxon>
        <taxon>Pezizomycotina</taxon>
        <taxon>Dothideomycetes</taxon>
        <taxon>Pleosporomycetidae</taxon>
        <taxon>Pleosporales</taxon>
        <taxon>Lindgomycetaceae</taxon>
        <taxon>Clohesyomyces</taxon>
    </lineage>
</organism>
<feature type="compositionally biased region" description="Polar residues" evidence="1">
    <location>
        <begin position="21"/>
        <end position="35"/>
    </location>
</feature>
<protein>
    <submittedName>
        <fullName evidence="2">Uncharacterized protein</fullName>
    </submittedName>
</protein>
<dbReference type="Proteomes" id="UP000193144">
    <property type="component" value="Unassembled WGS sequence"/>
</dbReference>
<name>A0A1Y1YIW2_9PLEO</name>
<evidence type="ECO:0000313" key="3">
    <source>
        <dbReference type="Proteomes" id="UP000193144"/>
    </source>
</evidence>
<comment type="caution">
    <text evidence="2">The sequence shown here is derived from an EMBL/GenBank/DDBJ whole genome shotgun (WGS) entry which is preliminary data.</text>
</comment>
<feature type="region of interest" description="Disordered" evidence="1">
    <location>
        <begin position="15"/>
        <end position="68"/>
    </location>
</feature>
<reference evidence="2 3" key="1">
    <citation type="submission" date="2016-07" db="EMBL/GenBank/DDBJ databases">
        <title>Pervasive Adenine N6-methylation of Active Genes in Fungi.</title>
        <authorList>
            <consortium name="DOE Joint Genome Institute"/>
            <person name="Mondo S.J."/>
            <person name="Dannebaum R.O."/>
            <person name="Kuo R.C."/>
            <person name="Labutti K."/>
            <person name="Haridas S."/>
            <person name="Kuo A."/>
            <person name="Salamov A."/>
            <person name="Ahrendt S.R."/>
            <person name="Lipzen A."/>
            <person name="Sullivan W."/>
            <person name="Andreopoulos W.B."/>
            <person name="Clum A."/>
            <person name="Lindquist E."/>
            <person name="Daum C."/>
            <person name="Ramamoorthy G.K."/>
            <person name="Gryganskyi A."/>
            <person name="Culley D."/>
            <person name="Magnuson J.K."/>
            <person name="James T.Y."/>
            <person name="O'Malley M.A."/>
            <person name="Stajich J.E."/>
            <person name="Spatafora J.W."/>
            <person name="Visel A."/>
            <person name="Grigoriev I.V."/>
        </authorList>
    </citation>
    <scope>NUCLEOTIDE SEQUENCE [LARGE SCALE GENOMIC DNA]</scope>
    <source>
        <strain evidence="2 3">CBS 115471</strain>
    </source>
</reference>
<proteinExistence type="predicted"/>
<sequence>MYPDKMYIIAVGLRPPDTGLVHSSNDATSSRSRTGSPALDSAPGPPLHGGMKPLQRPAPGGANSSCPRRFSSVERALGEARVKILRAFSTPRALSAQHSTNTAQEQWPAQRLVLQIQGPRLPHGELPDVAHPCLRRRKVSPSQHVVARSK</sequence>
<gene>
    <name evidence="2" type="ORF">BCR34DRAFT_641370</name>
</gene>
<keyword evidence="3" id="KW-1185">Reference proteome</keyword>
<dbReference type="AlphaFoldDB" id="A0A1Y1YIW2"/>
<dbReference type="EMBL" id="MCFA01000224">
    <property type="protein sequence ID" value="ORX97960.1"/>
    <property type="molecule type" value="Genomic_DNA"/>
</dbReference>
<evidence type="ECO:0000256" key="1">
    <source>
        <dbReference type="SAM" id="MobiDB-lite"/>
    </source>
</evidence>
<evidence type="ECO:0000313" key="2">
    <source>
        <dbReference type="EMBL" id="ORX97960.1"/>
    </source>
</evidence>